<dbReference type="PANTHER" id="PTHR13378:SF1">
    <property type="entry name" value="RAGULATOR COMPLEX PROTEIN LAMTOR3"/>
    <property type="match status" value="1"/>
</dbReference>
<dbReference type="STRING" id="1169540.A0A0G4GEI5"/>
<accession>A0A0G4GEI5</accession>
<dbReference type="OrthoDB" id="343907at2759"/>
<dbReference type="AlphaFoldDB" id="A0A0G4GEI5"/>
<sequence length="132" mass="14513">MMGTMTLQEFLEMICQNVAGLQTAVITDRDGVLMMKAPPEAVHDPGVIQMLTTVFSISADQIGKLSSLGPTNYLITYLEDTVCIQVNYLPLVMTFFGTPALNIGYFLDTLKHLLMAFEEPKTVIAAVQEPPE</sequence>
<dbReference type="InParanoid" id="A0A0G4GEI5"/>
<dbReference type="OMA" id="EFLEMIC"/>
<dbReference type="GO" id="GO:0071230">
    <property type="term" value="P:cellular response to amino acid stimulus"/>
    <property type="evidence" value="ECO:0007669"/>
    <property type="project" value="TreeGrafter"/>
</dbReference>
<dbReference type="Proteomes" id="UP000041254">
    <property type="component" value="Unassembled WGS sequence"/>
</dbReference>
<organism evidence="2 3">
    <name type="scientific">Vitrella brassicaformis (strain CCMP3155)</name>
    <dbReference type="NCBI Taxonomy" id="1169540"/>
    <lineage>
        <taxon>Eukaryota</taxon>
        <taxon>Sar</taxon>
        <taxon>Alveolata</taxon>
        <taxon>Colpodellida</taxon>
        <taxon>Vitrellaceae</taxon>
        <taxon>Vitrella</taxon>
    </lineage>
</organism>
<dbReference type="Gene3D" id="3.30.450.30">
    <property type="entry name" value="Dynein light chain 2a, cytoplasmic"/>
    <property type="match status" value="1"/>
</dbReference>
<dbReference type="InterPro" id="IPR015019">
    <property type="entry name" value="LAMTOR3"/>
</dbReference>
<dbReference type="EMBL" id="CDMY01000635">
    <property type="protein sequence ID" value="CEM27571.1"/>
    <property type="molecule type" value="Genomic_DNA"/>
</dbReference>
<dbReference type="VEuPathDB" id="CryptoDB:Vbra_17530"/>
<protein>
    <recommendedName>
        <fullName evidence="4">Roadblock/LAMTOR2 domain-containing protein</fullName>
    </recommendedName>
</protein>
<dbReference type="GO" id="GO:0071986">
    <property type="term" value="C:Ragulator complex"/>
    <property type="evidence" value="ECO:0007669"/>
    <property type="project" value="TreeGrafter"/>
</dbReference>
<dbReference type="SUPFAM" id="SSF103196">
    <property type="entry name" value="Roadblock/LC7 domain"/>
    <property type="match status" value="1"/>
</dbReference>
<comment type="similarity">
    <text evidence="1">Belongs to the LAMTOR3 family.</text>
</comment>
<gene>
    <name evidence="2" type="ORF">Vbra_17530</name>
</gene>
<evidence type="ECO:0008006" key="4">
    <source>
        <dbReference type="Google" id="ProtNLM"/>
    </source>
</evidence>
<dbReference type="Pfam" id="PF08923">
    <property type="entry name" value="MAPKK1_Int"/>
    <property type="match status" value="1"/>
</dbReference>
<dbReference type="GO" id="GO:0032008">
    <property type="term" value="P:positive regulation of TOR signaling"/>
    <property type="evidence" value="ECO:0007669"/>
    <property type="project" value="TreeGrafter"/>
</dbReference>
<evidence type="ECO:0000256" key="1">
    <source>
        <dbReference type="ARBA" id="ARBA00005356"/>
    </source>
</evidence>
<evidence type="ECO:0000313" key="3">
    <source>
        <dbReference type="Proteomes" id="UP000041254"/>
    </source>
</evidence>
<proteinExistence type="inferred from homology"/>
<dbReference type="PANTHER" id="PTHR13378">
    <property type="entry name" value="REGULATOR COMPLEX PROTEIN LAMTOR3"/>
    <property type="match status" value="1"/>
</dbReference>
<dbReference type="SMART" id="SM01278">
    <property type="entry name" value="MAPKK1_Int"/>
    <property type="match status" value="1"/>
</dbReference>
<evidence type="ECO:0000313" key="2">
    <source>
        <dbReference type="EMBL" id="CEM27571.1"/>
    </source>
</evidence>
<reference evidence="2 3" key="1">
    <citation type="submission" date="2014-11" db="EMBL/GenBank/DDBJ databases">
        <authorList>
            <person name="Zhu J."/>
            <person name="Qi W."/>
            <person name="Song R."/>
        </authorList>
    </citation>
    <scope>NUCLEOTIDE SEQUENCE [LARGE SCALE GENOMIC DNA]</scope>
</reference>
<name>A0A0G4GEI5_VITBC</name>
<keyword evidence="3" id="KW-1185">Reference proteome</keyword>